<protein>
    <recommendedName>
        <fullName evidence="4">Pre-mRNA splicing factor</fullName>
    </recommendedName>
</protein>
<accession>A0AAN6TG63</accession>
<dbReference type="AlphaFoldDB" id="A0AAN6TG63"/>
<keyword evidence="1" id="KW-0812">Transmembrane</keyword>
<evidence type="ECO:0000313" key="3">
    <source>
        <dbReference type="Proteomes" id="UP001302812"/>
    </source>
</evidence>
<name>A0AAN6TG63_9PEZI</name>
<dbReference type="Gene3D" id="1.20.140.150">
    <property type="match status" value="1"/>
</dbReference>
<keyword evidence="1" id="KW-1133">Transmembrane helix</keyword>
<feature type="transmembrane region" description="Helical" evidence="1">
    <location>
        <begin position="7"/>
        <end position="27"/>
    </location>
</feature>
<evidence type="ECO:0008006" key="4">
    <source>
        <dbReference type="Google" id="ProtNLM"/>
    </source>
</evidence>
<evidence type="ECO:0000256" key="1">
    <source>
        <dbReference type="SAM" id="Phobius"/>
    </source>
</evidence>
<comment type="caution">
    <text evidence="2">The sequence shown here is derived from an EMBL/GenBank/DDBJ whole genome shotgun (WGS) entry which is preliminary data.</text>
</comment>
<dbReference type="Proteomes" id="UP001302812">
    <property type="component" value="Unassembled WGS sequence"/>
</dbReference>
<keyword evidence="1" id="KW-0472">Membrane</keyword>
<reference evidence="2" key="1">
    <citation type="journal article" date="2023" name="Mol. Phylogenet. Evol.">
        <title>Genome-scale phylogeny and comparative genomics of the fungal order Sordariales.</title>
        <authorList>
            <person name="Hensen N."/>
            <person name="Bonometti L."/>
            <person name="Westerberg I."/>
            <person name="Brannstrom I.O."/>
            <person name="Guillou S."/>
            <person name="Cros-Aarteil S."/>
            <person name="Calhoun S."/>
            <person name="Haridas S."/>
            <person name="Kuo A."/>
            <person name="Mondo S."/>
            <person name="Pangilinan J."/>
            <person name="Riley R."/>
            <person name="LaButti K."/>
            <person name="Andreopoulos B."/>
            <person name="Lipzen A."/>
            <person name="Chen C."/>
            <person name="Yan M."/>
            <person name="Daum C."/>
            <person name="Ng V."/>
            <person name="Clum A."/>
            <person name="Steindorff A."/>
            <person name="Ohm R.A."/>
            <person name="Martin F."/>
            <person name="Silar P."/>
            <person name="Natvig D.O."/>
            <person name="Lalanne C."/>
            <person name="Gautier V."/>
            <person name="Ament-Velasquez S.L."/>
            <person name="Kruys A."/>
            <person name="Hutchinson M.I."/>
            <person name="Powell A.J."/>
            <person name="Barry K."/>
            <person name="Miller A.N."/>
            <person name="Grigoriev I.V."/>
            <person name="Debuchy R."/>
            <person name="Gladieux P."/>
            <person name="Hiltunen Thoren M."/>
            <person name="Johannesson H."/>
        </authorList>
    </citation>
    <scope>NUCLEOTIDE SEQUENCE</scope>
    <source>
        <strain evidence="2">CBS 508.74</strain>
    </source>
</reference>
<dbReference type="EMBL" id="MU853338">
    <property type="protein sequence ID" value="KAK4113839.1"/>
    <property type="molecule type" value="Genomic_DNA"/>
</dbReference>
<sequence length="207" mass="22051">MVTRNGVYLAGVIVSIVALALTISSIASPRWISYRVLDPAGGIVVDASIGLHQRCKWSAGASSSRTCGPFPGDASCDGGRASFCSMWRTAGFLMNFAVAAELATIAGFVLVSRNARVKRHGGWKILGFMLVVVAAAQFLSMAVVVSHAYLFDHDDLFLVPGYYLDSSWYLCLSSAIIALLCAFGLAIAAYALPPEDGYQFLHDSSDV</sequence>
<gene>
    <name evidence="2" type="ORF">N656DRAFT_601984</name>
</gene>
<feature type="transmembrane region" description="Helical" evidence="1">
    <location>
        <begin position="92"/>
        <end position="111"/>
    </location>
</feature>
<keyword evidence="3" id="KW-1185">Reference proteome</keyword>
<feature type="transmembrane region" description="Helical" evidence="1">
    <location>
        <begin position="167"/>
        <end position="192"/>
    </location>
</feature>
<dbReference type="RefSeq" id="XP_064671409.1">
    <property type="nucleotide sequence ID" value="XM_064810258.1"/>
</dbReference>
<organism evidence="2 3">
    <name type="scientific">Canariomyces notabilis</name>
    <dbReference type="NCBI Taxonomy" id="2074819"/>
    <lineage>
        <taxon>Eukaryota</taxon>
        <taxon>Fungi</taxon>
        <taxon>Dikarya</taxon>
        <taxon>Ascomycota</taxon>
        <taxon>Pezizomycotina</taxon>
        <taxon>Sordariomycetes</taxon>
        <taxon>Sordariomycetidae</taxon>
        <taxon>Sordariales</taxon>
        <taxon>Chaetomiaceae</taxon>
        <taxon>Canariomyces</taxon>
    </lineage>
</organism>
<reference evidence="2" key="2">
    <citation type="submission" date="2023-05" db="EMBL/GenBank/DDBJ databases">
        <authorList>
            <consortium name="Lawrence Berkeley National Laboratory"/>
            <person name="Steindorff A."/>
            <person name="Hensen N."/>
            <person name="Bonometti L."/>
            <person name="Westerberg I."/>
            <person name="Brannstrom I.O."/>
            <person name="Guillou S."/>
            <person name="Cros-Aarteil S."/>
            <person name="Calhoun S."/>
            <person name="Haridas S."/>
            <person name="Kuo A."/>
            <person name="Mondo S."/>
            <person name="Pangilinan J."/>
            <person name="Riley R."/>
            <person name="Labutti K."/>
            <person name="Andreopoulos B."/>
            <person name="Lipzen A."/>
            <person name="Chen C."/>
            <person name="Yanf M."/>
            <person name="Daum C."/>
            <person name="Ng V."/>
            <person name="Clum A."/>
            <person name="Ohm R."/>
            <person name="Martin F."/>
            <person name="Silar P."/>
            <person name="Natvig D."/>
            <person name="Lalanne C."/>
            <person name="Gautier V."/>
            <person name="Ament-Velasquez S.L."/>
            <person name="Kruys A."/>
            <person name="Hutchinson M.I."/>
            <person name="Powell A.J."/>
            <person name="Barry K."/>
            <person name="Miller A.N."/>
            <person name="Grigoriev I.V."/>
            <person name="Debuchy R."/>
            <person name="Gladieux P."/>
            <person name="Thoren M.H."/>
            <person name="Johannesson H."/>
        </authorList>
    </citation>
    <scope>NUCLEOTIDE SEQUENCE</scope>
    <source>
        <strain evidence="2">CBS 508.74</strain>
    </source>
</reference>
<evidence type="ECO:0000313" key="2">
    <source>
        <dbReference type="EMBL" id="KAK4113839.1"/>
    </source>
</evidence>
<feature type="transmembrane region" description="Helical" evidence="1">
    <location>
        <begin position="123"/>
        <end position="147"/>
    </location>
</feature>
<dbReference type="GeneID" id="89934383"/>
<proteinExistence type="predicted"/>